<sequence>MKTRNILLGVVCAGVLSLNSCDKFLEEDPRSNQRLDSFYQNAAQAQENVNALYRMGAPVRYGVAASAYIGPSASVPPMLTGYFTNSYEGQELIAQYSRLLSRQGNTRIVSNTMNGIWNESYQAINIANGAINYIPEIEMDEALSSRLIGEAKFFRAFNYFYLVKMFGAIPLSTTMYSSLEDDLYLPRTAEEQVYELIEADLKEAVDVLPSSMFVQGGYRLTRYVAAMALANVYLQQGKYKDAADAVQIVIDSPHELTPNEDLGMNSAYNKLRTSDDLPEVIYSYEFDETISHGGWWPTYAFSSSAVSVFGTYAIFERVYGPTNRFLNVYDEQDLRIQPNQFYHWEYTNPNNGQKWSSDVAGVWYYFDEAALLTSGRSTKDRNLYRYAEALLIAAEANARSIGVNNVTAGYLAQIKARADINGKTVAEYTSELEGMGVDAFVEEVWKERLRELPLEFKMWDDCLRTQQFPNISASEKGHVTFQPLVGATNAAGATFKESDLLWPISMDELQRNPELTQNPDYQEQ</sequence>
<proteinExistence type="inferred from homology"/>
<reference evidence="8 9" key="1">
    <citation type="submission" date="2018-02" db="EMBL/GenBank/DDBJ databases">
        <title>The draft genome of Sphingobacterium sp. 5JN-11.</title>
        <authorList>
            <person name="Liu L."/>
            <person name="Li L."/>
            <person name="Liang L."/>
            <person name="Zhang X."/>
            <person name="Wang T."/>
        </authorList>
    </citation>
    <scope>NUCLEOTIDE SEQUENCE [LARGE SCALE GENOMIC DNA]</scope>
    <source>
        <strain evidence="8 9">5JN-11</strain>
    </source>
</reference>
<evidence type="ECO:0000256" key="5">
    <source>
        <dbReference type="ARBA" id="ARBA00023237"/>
    </source>
</evidence>
<evidence type="ECO:0000256" key="2">
    <source>
        <dbReference type="ARBA" id="ARBA00006275"/>
    </source>
</evidence>
<evidence type="ECO:0000313" key="9">
    <source>
        <dbReference type="Proteomes" id="UP000239711"/>
    </source>
</evidence>
<dbReference type="InterPro" id="IPR011990">
    <property type="entry name" value="TPR-like_helical_dom_sf"/>
</dbReference>
<dbReference type="Proteomes" id="UP000239711">
    <property type="component" value="Unassembled WGS sequence"/>
</dbReference>
<organism evidence="8 9">
    <name type="scientific">Sphingobacterium haloxyli</name>
    <dbReference type="NCBI Taxonomy" id="2100533"/>
    <lineage>
        <taxon>Bacteria</taxon>
        <taxon>Pseudomonadati</taxon>
        <taxon>Bacteroidota</taxon>
        <taxon>Sphingobacteriia</taxon>
        <taxon>Sphingobacteriales</taxon>
        <taxon>Sphingobacteriaceae</taxon>
        <taxon>Sphingobacterium</taxon>
    </lineage>
</organism>
<dbReference type="Gene3D" id="1.25.40.390">
    <property type="match status" value="1"/>
</dbReference>
<dbReference type="GO" id="GO:0009279">
    <property type="term" value="C:cell outer membrane"/>
    <property type="evidence" value="ECO:0007669"/>
    <property type="project" value="UniProtKB-SubCell"/>
</dbReference>
<keyword evidence="3" id="KW-0732">Signal</keyword>
<keyword evidence="4" id="KW-0472">Membrane</keyword>
<gene>
    <name evidence="8" type="ORF">C5745_03620</name>
</gene>
<accession>A0A2S9J8B4</accession>
<dbReference type="OrthoDB" id="5694214at2"/>
<protein>
    <submittedName>
        <fullName evidence="8">RagB/SusD family nutrient uptake outer membrane protein</fullName>
    </submittedName>
</protein>
<dbReference type="SUPFAM" id="SSF48452">
    <property type="entry name" value="TPR-like"/>
    <property type="match status" value="1"/>
</dbReference>
<keyword evidence="5" id="KW-0998">Cell outer membrane</keyword>
<evidence type="ECO:0000256" key="4">
    <source>
        <dbReference type="ARBA" id="ARBA00023136"/>
    </source>
</evidence>
<comment type="subcellular location">
    <subcellularLocation>
        <location evidence="1">Cell outer membrane</location>
    </subcellularLocation>
</comment>
<keyword evidence="9" id="KW-1185">Reference proteome</keyword>
<feature type="domain" description="SusD-like N-terminal" evidence="7">
    <location>
        <begin position="24"/>
        <end position="234"/>
    </location>
</feature>
<dbReference type="InterPro" id="IPR033985">
    <property type="entry name" value="SusD-like_N"/>
</dbReference>
<dbReference type="RefSeq" id="WP_105715599.1">
    <property type="nucleotide sequence ID" value="NZ_PVBQ01000002.1"/>
</dbReference>
<dbReference type="InterPro" id="IPR012944">
    <property type="entry name" value="SusD_RagB_dom"/>
</dbReference>
<evidence type="ECO:0000256" key="1">
    <source>
        <dbReference type="ARBA" id="ARBA00004442"/>
    </source>
</evidence>
<dbReference type="Pfam" id="PF14322">
    <property type="entry name" value="SusD-like_3"/>
    <property type="match status" value="1"/>
</dbReference>
<evidence type="ECO:0000313" key="8">
    <source>
        <dbReference type="EMBL" id="PRD49033.1"/>
    </source>
</evidence>
<evidence type="ECO:0000259" key="6">
    <source>
        <dbReference type="Pfam" id="PF07980"/>
    </source>
</evidence>
<dbReference type="EMBL" id="PVBQ01000002">
    <property type="protein sequence ID" value="PRD49033.1"/>
    <property type="molecule type" value="Genomic_DNA"/>
</dbReference>
<evidence type="ECO:0000256" key="3">
    <source>
        <dbReference type="ARBA" id="ARBA00022729"/>
    </source>
</evidence>
<feature type="domain" description="RagB/SusD" evidence="6">
    <location>
        <begin position="344"/>
        <end position="521"/>
    </location>
</feature>
<evidence type="ECO:0000259" key="7">
    <source>
        <dbReference type="Pfam" id="PF14322"/>
    </source>
</evidence>
<name>A0A2S9J8B4_9SPHI</name>
<comment type="similarity">
    <text evidence="2">Belongs to the SusD family.</text>
</comment>
<dbReference type="AlphaFoldDB" id="A0A2S9J8B4"/>
<dbReference type="Pfam" id="PF07980">
    <property type="entry name" value="SusD_RagB"/>
    <property type="match status" value="1"/>
</dbReference>
<comment type="caution">
    <text evidence="8">The sequence shown here is derived from an EMBL/GenBank/DDBJ whole genome shotgun (WGS) entry which is preliminary data.</text>
</comment>